<keyword evidence="1" id="KW-0067">ATP-binding</keyword>
<dbReference type="GO" id="GO:0004386">
    <property type="term" value="F:helicase activity"/>
    <property type="evidence" value="ECO:0007669"/>
    <property type="project" value="UniProtKB-KW"/>
</dbReference>
<proteinExistence type="predicted"/>
<dbReference type="EMBL" id="VUJU01009844">
    <property type="protein sequence ID" value="KAF0717264.1"/>
    <property type="molecule type" value="Genomic_DNA"/>
</dbReference>
<evidence type="ECO:0000313" key="2">
    <source>
        <dbReference type="Proteomes" id="UP000478052"/>
    </source>
</evidence>
<dbReference type="Proteomes" id="UP000478052">
    <property type="component" value="Unassembled WGS sequence"/>
</dbReference>
<reference evidence="1 2" key="1">
    <citation type="submission" date="2019-08" db="EMBL/GenBank/DDBJ databases">
        <title>Whole genome of Aphis craccivora.</title>
        <authorList>
            <person name="Voronova N.V."/>
            <person name="Shulinski R.S."/>
            <person name="Bandarenka Y.V."/>
            <person name="Zhorov D.G."/>
            <person name="Warner D."/>
        </authorList>
    </citation>
    <scope>NUCLEOTIDE SEQUENCE [LARGE SCALE GENOMIC DNA]</scope>
    <source>
        <strain evidence="1">180601</strain>
        <tissue evidence="1">Whole Body</tissue>
    </source>
</reference>
<evidence type="ECO:0000313" key="1">
    <source>
        <dbReference type="EMBL" id="KAF0717264.1"/>
    </source>
</evidence>
<protein>
    <submittedName>
        <fullName evidence="1">ATP-dependent DNA helicase PIF1-like</fullName>
    </submittedName>
</protein>
<accession>A0A6G0W1C5</accession>
<dbReference type="AlphaFoldDB" id="A0A6G0W1C5"/>
<keyword evidence="1" id="KW-0347">Helicase</keyword>
<keyword evidence="2" id="KW-1185">Reference proteome</keyword>
<gene>
    <name evidence="1" type="ORF">FWK35_00024887</name>
</gene>
<keyword evidence="1" id="KW-0378">Hydrolase</keyword>
<sequence length="101" mass="11895">MVVECELVVAGQLFLYAKAFVITVCARGDIVIIPRITLIQTDYPFEFKIIQFPLKVCFAMTINNMDFQRTIIEHGRDWLERRIPLCKIMFQLHKNKVPEKH</sequence>
<keyword evidence="1" id="KW-0547">Nucleotide-binding</keyword>
<name>A0A6G0W1C5_APHCR</name>
<comment type="caution">
    <text evidence="1">The sequence shown here is derived from an EMBL/GenBank/DDBJ whole genome shotgun (WGS) entry which is preliminary data.</text>
</comment>
<organism evidence="1 2">
    <name type="scientific">Aphis craccivora</name>
    <name type="common">Cowpea aphid</name>
    <dbReference type="NCBI Taxonomy" id="307492"/>
    <lineage>
        <taxon>Eukaryota</taxon>
        <taxon>Metazoa</taxon>
        <taxon>Ecdysozoa</taxon>
        <taxon>Arthropoda</taxon>
        <taxon>Hexapoda</taxon>
        <taxon>Insecta</taxon>
        <taxon>Pterygota</taxon>
        <taxon>Neoptera</taxon>
        <taxon>Paraneoptera</taxon>
        <taxon>Hemiptera</taxon>
        <taxon>Sternorrhyncha</taxon>
        <taxon>Aphidomorpha</taxon>
        <taxon>Aphidoidea</taxon>
        <taxon>Aphididae</taxon>
        <taxon>Aphidini</taxon>
        <taxon>Aphis</taxon>
        <taxon>Aphis</taxon>
    </lineage>
</organism>